<feature type="compositionally biased region" description="Low complexity" evidence="1">
    <location>
        <begin position="99"/>
        <end position="109"/>
    </location>
</feature>
<feature type="region of interest" description="Disordered" evidence="1">
    <location>
        <begin position="99"/>
        <end position="135"/>
    </location>
</feature>
<comment type="caution">
    <text evidence="2">The sequence shown here is derived from an EMBL/GenBank/DDBJ whole genome shotgun (WGS) entry which is preliminary data.</text>
</comment>
<feature type="compositionally biased region" description="Low complexity" evidence="1">
    <location>
        <begin position="29"/>
        <end position="46"/>
    </location>
</feature>
<dbReference type="AlphaFoldDB" id="A0A397JNL4"/>
<accession>A0A397JNL4</accession>
<keyword evidence="3" id="KW-1185">Reference proteome</keyword>
<reference evidence="2 3" key="1">
    <citation type="submission" date="2018-08" db="EMBL/GenBank/DDBJ databases">
        <title>Genome and evolution of the arbuscular mycorrhizal fungus Diversispora epigaea (formerly Glomus versiforme) and its bacterial endosymbionts.</title>
        <authorList>
            <person name="Sun X."/>
            <person name="Fei Z."/>
            <person name="Harrison M."/>
        </authorList>
    </citation>
    <scope>NUCLEOTIDE SEQUENCE [LARGE SCALE GENOMIC DNA]</scope>
    <source>
        <strain evidence="2 3">IT104</strain>
    </source>
</reference>
<dbReference type="EMBL" id="PQFF01000007">
    <property type="protein sequence ID" value="RHZ89939.1"/>
    <property type="molecule type" value="Genomic_DNA"/>
</dbReference>
<sequence>MDRATKSSFSSAFDQVLDLFKWVLRISNDNEGSSNNNNNNNNNNNKNDSDITWTPSLIRDERLIEELLEEETRISDGEDFENDILNILNKYDQSDQYNRYNRYNYNGDDVSNDDDDRTISSDEDNFFDPEEVEEF</sequence>
<organism evidence="2 3">
    <name type="scientific">Diversispora epigaea</name>
    <dbReference type="NCBI Taxonomy" id="1348612"/>
    <lineage>
        <taxon>Eukaryota</taxon>
        <taxon>Fungi</taxon>
        <taxon>Fungi incertae sedis</taxon>
        <taxon>Mucoromycota</taxon>
        <taxon>Glomeromycotina</taxon>
        <taxon>Glomeromycetes</taxon>
        <taxon>Diversisporales</taxon>
        <taxon>Diversisporaceae</taxon>
        <taxon>Diversispora</taxon>
    </lineage>
</organism>
<dbReference type="Proteomes" id="UP000266861">
    <property type="component" value="Unassembled WGS sequence"/>
</dbReference>
<proteinExistence type="predicted"/>
<feature type="region of interest" description="Disordered" evidence="1">
    <location>
        <begin position="29"/>
        <end position="52"/>
    </location>
</feature>
<gene>
    <name evidence="2" type="ORF">Glove_9g284</name>
</gene>
<feature type="compositionally biased region" description="Acidic residues" evidence="1">
    <location>
        <begin position="110"/>
        <end position="135"/>
    </location>
</feature>
<evidence type="ECO:0000313" key="2">
    <source>
        <dbReference type="EMBL" id="RHZ89939.1"/>
    </source>
</evidence>
<name>A0A397JNL4_9GLOM</name>
<evidence type="ECO:0000313" key="3">
    <source>
        <dbReference type="Proteomes" id="UP000266861"/>
    </source>
</evidence>
<evidence type="ECO:0000256" key="1">
    <source>
        <dbReference type="SAM" id="MobiDB-lite"/>
    </source>
</evidence>
<protein>
    <submittedName>
        <fullName evidence="2">Uncharacterized protein</fullName>
    </submittedName>
</protein>